<dbReference type="PANTHER" id="PTHR11220">
    <property type="entry name" value="HEME-BINDING PROTEIN-RELATED"/>
    <property type="match status" value="1"/>
</dbReference>
<dbReference type="PANTHER" id="PTHR11220:SF1">
    <property type="entry name" value="HEME-BINDING PROTEIN 2"/>
    <property type="match status" value="1"/>
</dbReference>
<evidence type="ECO:0000256" key="1">
    <source>
        <dbReference type="ARBA" id="ARBA00009817"/>
    </source>
</evidence>
<name>A0ABM0JQR7_APLCA</name>
<gene>
    <name evidence="3" type="primary">LOC101855873</name>
</gene>
<protein>
    <submittedName>
        <fullName evidence="3">Heme-binding protein 2</fullName>
    </submittedName>
</protein>
<dbReference type="InterPro" id="IPR011256">
    <property type="entry name" value="Reg_factor_effector_dom_sf"/>
</dbReference>
<dbReference type="Gene3D" id="3.20.80.10">
    <property type="entry name" value="Regulatory factor, effector binding domain"/>
    <property type="match status" value="1"/>
</dbReference>
<evidence type="ECO:0000313" key="2">
    <source>
        <dbReference type="Proteomes" id="UP000694888"/>
    </source>
</evidence>
<accession>A0ABM0JQR7</accession>
<dbReference type="GeneID" id="101855873"/>
<dbReference type="RefSeq" id="XP_005099334.1">
    <property type="nucleotide sequence ID" value="XM_005099277.3"/>
</dbReference>
<dbReference type="Pfam" id="PF04832">
    <property type="entry name" value="SOUL"/>
    <property type="match status" value="1"/>
</dbReference>
<dbReference type="Proteomes" id="UP000694888">
    <property type="component" value="Unplaced"/>
</dbReference>
<organism evidence="2 3">
    <name type="scientific">Aplysia californica</name>
    <name type="common">California sea hare</name>
    <dbReference type="NCBI Taxonomy" id="6500"/>
    <lineage>
        <taxon>Eukaryota</taxon>
        <taxon>Metazoa</taxon>
        <taxon>Spiralia</taxon>
        <taxon>Lophotrochozoa</taxon>
        <taxon>Mollusca</taxon>
        <taxon>Gastropoda</taxon>
        <taxon>Heterobranchia</taxon>
        <taxon>Euthyneura</taxon>
        <taxon>Tectipleura</taxon>
        <taxon>Aplysiida</taxon>
        <taxon>Aplysioidea</taxon>
        <taxon>Aplysiidae</taxon>
        <taxon>Aplysia</taxon>
    </lineage>
</organism>
<comment type="similarity">
    <text evidence="1">Belongs to the HEBP family.</text>
</comment>
<dbReference type="SUPFAM" id="SSF55136">
    <property type="entry name" value="Probable bacterial effector-binding domain"/>
    <property type="match status" value="1"/>
</dbReference>
<dbReference type="InterPro" id="IPR006917">
    <property type="entry name" value="SOUL_heme-bd"/>
</dbReference>
<proteinExistence type="inferred from homology"/>
<evidence type="ECO:0000313" key="3">
    <source>
        <dbReference type="RefSeq" id="XP_005099334.1"/>
    </source>
</evidence>
<reference evidence="3" key="1">
    <citation type="submission" date="2025-08" db="UniProtKB">
        <authorList>
            <consortium name="RefSeq"/>
        </authorList>
    </citation>
    <scope>IDENTIFICATION</scope>
</reference>
<sequence length="189" mass="21367">MFGLVKSLVKGLQKPEYELDQQAENPVNYEVRKYKATKWVCTTVKSISRKDATSEGFGRLFKYIQGNNEEKATVEMTAPVTTTIVPGEGPNCESTFTVAFYLPSEHQVNPPKPSSPDVFFEDRPEQTIYVRSFGGFANDEKWIAEGLALTEAIGDESKFESSYYFTAGYDPPFKLIGRTNEVWFVKKDN</sequence>
<keyword evidence="2" id="KW-1185">Reference proteome</keyword>